<feature type="repeat" description="WD" evidence="2">
    <location>
        <begin position="38"/>
        <end position="80"/>
    </location>
</feature>
<protein>
    <submittedName>
        <fullName evidence="3">Putative WD repeat-containing protein</fullName>
    </submittedName>
</protein>
<dbReference type="PANTHER" id="PTHR44324">
    <property type="entry name" value="WD40 REPEAT DOMAIN 95"/>
    <property type="match status" value="1"/>
</dbReference>
<organism evidence="3 4">
    <name type="scientific">Symbiodinium microadriaticum</name>
    <name type="common">Dinoflagellate</name>
    <name type="synonym">Zooxanthella microadriatica</name>
    <dbReference type="NCBI Taxonomy" id="2951"/>
    <lineage>
        <taxon>Eukaryota</taxon>
        <taxon>Sar</taxon>
        <taxon>Alveolata</taxon>
        <taxon>Dinophyceae</taxon>
        <taxon>Suessiales</taxon>
        <taxon>Symbiodiniaceae</taxon>
        <taxon>Symbiodinium</taxon>
    </lineage>
</organism>
<reference evidence="3 4" key="1">
    <citation type="submission" date="2016-02" db="EMBL/GenBank/DDBJ databases">
        <title>Genome analysis of coral dinoflagellate symbionts highlights evolutionary adaptations to a symbiotic lifestyle.</title>
        <authorList>
            <person name="Aranda M."/>
            <person name="Li Y."/>
            <person name="Liew Y.J."/>
            <person name="Baumgarten S."/>
            <person name="Simakov O."/>
            <person name="Wilson M."/>
            <person name="Piel J."/>
            <person name="Ashoor H."/>
            <person name="Bougouffa S."/>
            <person name="Bajic V.B."/>
            <person name="Ryu T."/>
            <person name="Ravasi T."/>
            <person name="Bayer T."/>
            <person name="Micklem G."/>
            <person name="Kim H."/>
            <person name="Bhak J."/>
            <person name="Lajeunesse T.C."/>
            <person name="Voolstra C.R."/>
        </authorList>
    </citation>
    <scope>NUCLEOTIDE SEQUENCE [LARGE SCALE GENOMIC DNA]</scope>
    <source>
        <strain evidence="3 4">CCMP2467</strain>
    </source>
</reference>
<dbReference type="EMBL" id="LSRX01000078">
    <property type="protein sequence ID" value="OLQ10436.1"/>
    <property type="molecule type" value="Genomic_DNA"/>
</dbReference>
<dbReference type="SUPFAM" id="SSF50978">
    <property type="entry name" value="WD40 repeat-like"/>
    <property type="match status" value="1"/>
</dbReference>
<dbReference type="InterPro" id="IPR015943">
    <property type="entry name" value="WD40/YVTN_repeat-like_dom_sf"/>
</dbReference>
<sequence>MGVRCMAFATSTKVLVTGGYDYNLFVWNPYVGKSIHTIHGHGAPVVGIEVLGAASNQVVSADSEGFVKTWDLGTYQMIQSFYVDEVTILRAFVSIPSSKRVIVVEREFIAFDYENTGIPDQTEEEPLIKVFYNERLKVFVSGTISVVKIWDAVTGAIQVVIPHKDAEITDFCFDDRGRKLFVSDHLGDIHVYHSSTGCCVKKLTSHAKEVSGMIYCPGDKNIITVSWDRSIAVHDESGATAAVHRRATNAHKGDITCVAYSRHLGLIATGSTDCVIAVREYLKLRILACLLGHKSGVTTLAFVEPYPLLVSADYGGNVAVWAVPSLSGKDHKFVNKVLTRFINMQSLESSASVNCLDFWAEADSDNRTLVLYTGDEDGEVRTWDLSALLSTAGLQPTQPIPEADWDPYKRVENDASHTAETVARNAASLEVPELPAVMDKPLVRQGLSWKAHTDSLRSLKIHVTGSADVLCIFVFGSCLFPSLGEGFDGMAKIWARDGTLISVLRAYGQTPWHFPAEASDPCVPLETQNYLLEKVRQAAVAKPAIENGYSRGKSDEVQAKHGKG</sequence>
<dbReference type="PANTHER" id="PTHR44324:SF4">
    <property type="entry name" value="WD40 REPEAT DOMAIN 95"/>
    <property type="match status" value="1"/>
</dbReference>
<keyword evidence="4" id="KW-1185">Reference proteome</keyword>
<dbReference type="Pfam" id="PF00400">
    <property type="entry name" value="WD40"/>
    <property type="match status" value="5"/>
</dbReference>
<feature type="repeat" description="WD" evidence="2">
    <location>
        <begin position="290"/>
        <end position="321"/>
    </location>
</feature>
<name>A0A1Q9ESN3_SYMMI</name>
<dbReference type="OrthoDB" id="1068471at2759"/>
<dbReference type="InterPro" id="IPR051242">
    <property type="entry name" value="WD-EF-hand_domain"/>
</dbReference>
<dbReference type="PROSITE" id="PS50082">
    <property type="entry name" value="WD_REPEATS_2"/>
    <property type="match status" value="3"/>
</dbReference>
<keyword evidence="1" id="KW-0677">Repeat</keyword>
<dbReference type="InterPro" id="IPR001680">
    <property type="entry name" value="WD40_rpt"/>
</dbReference>
<feature type="repeat" description="WD" evidence="2">
    <location>
        <begin position="1"/>
        <end position="37"/>
    </location>
</feature>
<gene>
    <name evidence="3" type="ORF">AK812_SmicGene5850</name>
</gene>
<proteinExistence type="predicted"/>
<dbReference type="InterPro" id="IPR036322">
    <property type="entry name" value="WD40_repeat_dom_sf"/>
</dbReference>
<dbReference type="AlphaFoldDB" id="A0A1Q9ESN3"/>
<keyword evidence="2" id="KW-0853">WD repeat</keyword>
<evidence type="ECO:0000256" key="1">
    <source>
        <dbReference type="ARBA" id="ARBA00022737"/>
    </source>
</evidence>
<dbReference type="Proteomes" id="UP000186817">
    <property type="component" value="Unassembled WGS sequence"/>
</dbReference>
<evidence type="ECO:0000313" key="3">
    <source>
        <dbReference type="EMBL" id="OLQ10436.1"/>
    </source>
</evidence>
<dbReference type="Gene3D" id="2.130.10.10">
    <property type="entry name" value="YVTN repeat-like/Quinoprotein amine dehydrogenase"/>
    <property type="match status" value="2"/>
</dbReference>
<comment type="caution">
    <text evidence="3">The sequence shown here is derived from an EMBL/GenBank/DDBJ whole genome shotgun (WGS) entry which is preliminary data.</text>
</comment>
<accession>A0A1Q9ESN3</accession>
<evidence type="ECO:0000256" key="2">
    <source>
        <dbReference type="PROSITE-ProRule" id="PRU00221"/>
    </source>
</evidence>
<evidence type="ECO:0000313" key="4">
    <source>
        <dbReference type="Proteomes" id="UP000186817"/>
    </source>
</evidence>
<dbReference type="OMA" id="MAKIWAR"/>
<dbReference type="SMART" id="SM00320">
    <property type="entry name" value="WD40"/>
    <property type="match status" value="7"/>
</dbReference>